<feature type="compositionally biased region" description="Low complexity" evidence="1">
    <location>
        <begin position="323"/>
        <end position="334"/>
    </location>
</feature>
<feature type="compositionally biased region" description="Polar residues" evidence="1">
    <location>
        <begin position="406"/>
        <end position="417"/>
    </location>
</feature>
<evidence type="ECO:0000313" key="3">
    <source>
        <dbReference type="Proteomes" id="UP001178508"/>
    </source>
</evidence>
<feature type="region of interest" description="Disordered" evidence="1">
    <location>
        <begin position="277"/>
        <end position="393"/>
    </location>
</feature>
<feature type="region of interest" description="Disordered" evidence="1">
    <location>
        <begin position="1"/>
        <end position="138"/>
    </location>
</feature>
<feature type="compositionally biased region" description="Basic and acidic residues" evidence="1">
    <location>
        <begin position="471"/>
        <end position="482"/>
    </location>
</feature>
<sequence length="735" mass="84070">MTYEQEQWTEVRYGRRRGRRPYRTDQQYQTGSWGTGNRGMDRAPPVSYSRRQSPFSRKPNRPVPPPRFSAPSRPRRPGPPPHYRPRFWGPQSGSYASVLHQGNPTRNQGGFPYRRPYYHQNTTQQSRPMPAPSAQQAPVHDPQFGQLVRKLHTIIKMVHHLQNVTPGPEKQDPKMIARMVDNLATMIKPANPTTYTLDMIMGNAKNWGHTTLLILQDHYTAELEKMQGDLSKEPPQEWKSAFTVATRWARKNLFRIKQEVIDHAEALIASCVKPDAAQDRQAAPSEPAAAQEKQNNDQHHSPSASTRNRRRSQEDPSQVQFLEEVVVPTEEPAPQSVEKHVHTKQTPQQKTQSAQAQQQQNKTPPQQQRQKTPPQQNKTPQTFPKSRTPEFTPSQKAFWEDIIQELTPSTEMTSTPITKPGLGKTAQVRSEILGENTEGELHLSPTNPFRASPKEQRTKRPFQGQTPVHTPHTEPQHNKQNEKQTPTNTTKQYSHIGEDQATELDTTPVLSPQKICVTAQVHRDPVETQNSPLELDRELLEFLEGSPPSPPKPTTYKPKRHINTDKKMTDWSLTVTKKWLFIGDSNLARMPMHSIPDLQIDSYPGANFRHAQGILSNATSEVTVEKVLLSFGLNARAQKVKETSIKQLQAAVRLAKNKFPYAEIWIPKINYSSFLPTQEKLNLQLLNAYIFRNMPYIESLERDKFLTEVDHIHWTRTTAKSMFDHWVSHLNLKAP</sequence>
<name>A0AAV1GV81_XYRNO</name>
<evidence type="ECO:0000256" key="1">
    <source>
        <dbReference type="SAM" id="MobiDB-lite"/>
    </source>
</evidence>
<feature type="compositionally biased region" description="Low complexity" evidence="1">
    <location>
        <begin position="281"/>
        <end position="292"/>
    </location>
</feature>
<feature type="region of interest" description="Disordered" evidence="1">
    <location>
        <begin position="406"/>
        <end position="425"/>
    </location>
</feature>
<keyword evidence="3" id="KW-1185">Reference proteome</keyword>
<dbReference type="SUPFAM" id="SSF52266">
    <property type="entry name" value="SGNH hydrolase"/>
    <property type="match status" value="1"/>
</dbReference>
<reference evidence="2" key="1">
    <citation type="submission" date="2023-08" db="EMBL/GenBank/DDBJ databases">
        <authorList>
            <person name="Alioto T."/>
            <person name="Alioto T."/>
            <person name="Gomez Garrido J."/>
        </authorList>
    </citation>
    <scope>NUCLEOTIDE SEQUENCE</scope>
</reference>
<protein>
    <submittedName>
        <fullName evidence="2">Uncharacterized protein</fullName>
    </submittedName>
</protein>
<organism evidence="2 3">
    <name type="scientific">Xyrichtys novacula</name>
    <name type="common">Pearly razorfish</name>
    <name type="synonym">Hemipteronotus novacula</name>
    <dbReference type="NCBI Taxonomy" id="13765"/>
    <lineage>
        <taxon>Eukaryota</taxon>
        <taxon>Metazoa</taxon>
        <taxon>Chordata</taxon>
        <taxon>Craniata</taxon>
        <taxon>Vertebrata</taxon>
        <taxon>Euteleostomi</taxon>
        <taxon>Actinopterygii</taxon>
        <taxon>Neopterygii</taxon>
        <taxon>Teleostei</taxon>
        <taxon>Neoteleostei</taxon>
        <taxon>Acanthomorphata</taxon>
        <taxon>Eupercaria</taxon>
        <taxon>Labriformes</taxon>
        <taxon>Labridae</taxon>
        <taxon>Xyrichtys</taxon>
    </lineage>
</organism>
<proteinExistence type="predicted"/>
<gene>
    <name evidence="2" type="ORF">XNOV1_A023276</name>
</gene>
<feature type="compositionally biased region" description="Polar residues" evidence="1">
    <location>
        <begin position="91"/>
        <end position="108"/>
    </location>
</feature>
<feature type="compositionally biased region" description="Low complexity" evidence="1">
    <location>
        <begin position="344"/>
        <end position="385"/>
    </location>
</feature>
<dbReference type="AlphaFoldDB" id="A0AAV1GV81"/>
<feature type="region of interest" description="Disordered" evidence="1">
    <location>
        <begin position="435"/>
        <end position="492"/>
    </location>
</feature>
<evidence type="ECO:0000313" key="2">
    <source>
        <dbReference type="EMBL" id="CAJ1076954.1"/>
    </source>
</evidence>
<dbReference type="Proteomes" id="UP001178508">
    <property type="component" value="Chromosome 16"/>
</dbReference>
<feature type="compositionally biased region" description="Polar residues" evidence="1">
    <location>
        <begin position="483"/>
        <end position="492"/>
    </location>
</feature>
<dbReference type="EMBL" id="OY660879">
    <property type="protein sequence ID" value="CAJ1076954.1"/>
    <property type="molecule type" value="Genomic_DNA"/>
</dbReference>
<accession>A0AAV1GV81</accession>